<dbReference type="NCBIfam" id="TIGR00345">
    <property type="entry name" value="GET3_arsA_TRC40"/>
    <property type="match status" value="1"/>
</dbReference>
<organism evidence="5 6">
    <name type="scientific">Spirosoma pollinicola</name>
    <dbReference type="NCBI Taxonomy" id="2057025"/>
    <lineage>
        <taxon>Bacteria</taxon>
        <taxon>Pseudomonadati</taxon>
        <taxon>Bacteroidota</taxon>
        <taxon>Cytophagia</taxon>
        <taxon>Cytophagales</taxon>
        <taxon>Cytophagaceae</taxon>
        <taxon>Spirosoma</taxon>
    </lineage>
</organism>
<name>A0A2K8Z9M3_9BACT</name>
<dbReference type="Pfam" id="PF02374">
    <property type="entry name" value="ArsA_ATPase"/>
    <property type="match status" value="2"/>
</dbReference>
<dbReference type="InterPro" id="IPR027541">
    <property type="entry name" value="Ars_ATPase"/>
</dbReference>
<comment type="similarity">
    <text evidence="1">Belongs to the arsA ATPase family.</text>
</comment>
<proteinExistence type="inferred from homology"/>
<evidence type="ECO:0000313" key="5">
    <source>
        <dbReference type="EMBL" id="AUD06572.1"/>
    </source>
</evidence>
<feature type="domain" description="ArsA/GET3 Anion-transporting ATPase-like" evidence="4">
    <location>
        <begin position="330"/>
        <end position="474"/>
    </location>
</feature>
<feature type="domain" description="ArsA/GET3 Anion-transporting ATPase-like" evidence="4">
    <location>
        <begin position="6"/>
        <end position="288"/>
    </location>
</feature>
<dbReference type="EC" id="7.3.2.7" evidence="3"/>
<dbReference type="PANTHER" id="PTHR10803">
    <property type="entry name" value="ARSENICAL PUMP-DRIVING ATPASE ARSENITE-TRANSLOCATING ATPASE"/>
    <property type="match status" value="1"/>
</dbReference>
<dbReference type="CDD" id="cd02035">
    <property type="entry name" value="ArsA"/>
    <property type="match status" value="2"/>
</dbReference>
<dbReference type="OrthoDB" id="9780677at2"/>
<dbReference type="KEGG" id="spir:CWM47_34815"/>
<dbReference type="PANTHER" id="PTHR10803:SF3">
    <property type="entry name" value="ATPASE GET3"/>
    <property type="match status" value="1"/>
</dbReference>
<dbReference type="InterPro" id="IPR027417">
    <property type="entry name" value="P-loop_NTPase"/>
</dbReference>
<dbReference type="Gene3D" id="3.40.50.300">
    <property type="entry name" value="P-loop containing nucleotide triphosphate hydrolases"/>
    <property type="match status" value="2"/>
</dbReference>
<evidence type="ECO:0000256" key="3">
    <source>
        <dbReference type="ARBA" id="ARBA00066752"/>
    </source>
</evidence>
<dbReference type="AlphaFoldDB" id="A0A2K8Z9M3"/>
<evidence type="ECO:0000313" key="6">
    <source>
        <dbReference type="Proteomes" id="UP000232883"/>
    </source>
</evidence>
<sequence>METTYTKFLFFTGKGGVGKTSLACATAVSLADQGKKVLLISTDPASNLADVLDTEVGNQISPHKALKNLFTININPEVSAEDYRSRVLEPLREMHSPDELKKINEGLSGACTTEIASFDEFSRFITGEERPDSYEIVIFDTAPTGHTLRLLELPAAWDTFLEHNPGGASCIGPSSALKSSKDRYRHVITSLRDSTLTTFYLVSRAETASLKEAARTSLELIDLGMNNQRLLINGVFKTIDKTDPVARKMETMAATQLAALPSDLSRLAVTTFPLLPYNLLGLEKLRSLFDQGLQTQFSTEAHSLSMESQPTFPDLTVLVDELEKDRTSGLIMTMGKGGVGKTILAATIATMLANRGHEVLLTTTDPAAHIQDFINQLTELPATLTVERIDPKWETQRYIDKVVAQKGVNLSLEGKALLLEDLQSPCTEEVAVFHAFSSAIHRAKRQFVVMDTAPTGHTLLLLDTTGSYHREVMKNTGRSSGKITTPYMSLQDSHFARILLISLPETTPMIEAEALQTDLKRAGITPFAWVINQCLSALSGLKDPLLKKRALAEGTIIKTIAETLATQTFAVPYLAESSLLPAMLSFYAHRAQSTQAV</sequence>
<dbReference type="PIRSF" id="PIRSF001327">
    <property type="entry name" value="Arsenical_pump-driving_ATPase"/>
    <property type="match status" value="1"/>
</dbReference>
<dbReference type="NCBIfam" id="TIGR04291">
    <property type="entry name" value="arsen_driv_ArsA"/>
    <property type="match status" value="1"/>
</dbReference>
<dbReference type="InterPro" id="IPR016300">
    <property type="entry name" value="ATPase_ArsA/GET3"/>
</dbReference>
<accession>A0A2K8Z9M3</accession>
<dbReference type="GO" id="GO:0015446">
    <property type="term" value="F:ATPase-coupled arsenite transmembrane transporter activity"/>
    <property type="evidence" value="ECO:0007669"/>
    <property type="project" value="UniProtKB-EC"/>
</dbReference>
<comment type="catalytic activity">
    <reaction evidence="2">
        <text>arsenite(in) + ATP + H2O = arsenite(out) + ADP + phosphate + H(+)</text>
        <dbReference type="Rhea" id="RHEA:11348"/>
        <dbReference type="ChEBI" id="CHEBI:15377"/>
        <dbReference type="ChEBI" id="CHEBI:15378"/>
        <dbReference type="ChEBI" id="CHEBI:29242"/>
        <dbReference type="ChEBI" id="CHEBI:30616"/>
        <dbReference type="ChEBI" id="CHEBI:43474"/>
        <dbReference type="ChEBI" id="CHEBI:456216"/>
        <dbReference type="EC" id="7.3.2.7"/>
    </reaction>
</comment>
<gene>
    <name evidence="5" type="primary">arsA</name>
    <name evidence="5" type="ORF">CWM47_34815</name>
</gene>
<dbReference type="GO" id="GO:0016887">
    <property type="term" value="F:ATP hydrolysis activity"/>
    <property type="evidence" value="ECO:0007669"/>
    <property type="project" value="InterPro"/>
</dbReference>
<evidence type="ECO:0000256" key="2">
    <source>
        <dbReference type="ARBA" id="ARBA00052296"/>
    </source>
</evidence>
<evidence type="ECO:0000256" key="1">
    <source>
        <dbReference type="ARBA" id="ARBA00011040"/>
    </source>
</evidence>
<dbReference type="EMBL" id="CP025096">
    <property type="protein sequence ID" value="AUD06572.1"/>
    <property type="molecule type" value="Genomic_DNA"/>
</dbReference>
<dbReference type="Proteomes" id="UP000232883">
    <property type="component" value="Chromosome"/>
</dbReference>
<evidence type="ECO:0000259" key="4">
    <source>
        <dbReference type="Pfam" id="PF02374"/>
    </source>
</evidence>
<reference evidence="5 6" key="1">
    <citation type="submission" date="2017-11" db="EMBL/GenBank/DDBJ databases">
        <title>Taxonomic description and genome sequences of Spirosoma HA7 sp. nov., isolated from pollen microhabitat of Corylus avellana.</title>
        <authorList>
            <person name="Ambika Manirajan B."/>
            <person name="Suarez C."/>
            <person name="Ratering S."/>
            <person name="Geissler-Plaum R."/>
            <person name="Cardinale M."/>
            <person name="Sylvia S."/>
        </authorList>
    </citation>
    <scope>NUCLEOTIDE SEQUENCE [LARGE SCALE GENOMIC DNA]</scope>
    <source>
        <strain evidence="5 6">HA7</strain>
    </source>
</reference>
<keyword evidence="6" id="KW-1185">Reference proteome</keyword>
<dbReference type="GO" id="GO:0005524">
    <property type="term" value="F:ATP binding"/>
    <property type="evidence" value="ECO:0007669"/>
    <property type="project" value="InterPro"/>
</dbReference>
<protein>
    <recommendedName>
        <fullName evidence="3">arsenite-transporting ATPase</fullName>
        <ecNumber evidence="3">7.3.2.7</ecNumber>
    </recommendedName>
</protein>
<dbReference type="InterPro" id="IPR025723">
    <property type="entry name" value="ArsA/GET3_ATPase-like"/>
</dbReference>
<dbReference type="SUPFAM" id="SSF52540">
    <property type="entry name" value="P-loop containing nucleoside triphosphate hydrolases"/>
    <property type="match status" value="2"/>
</dbReference>